<dbReference type="Proteomes" id="UP000191522">
    <property type="component" value="Unassembled WGS sequence"/>
</dbReference>
<dbReference type="Pfam" id="PF13602">
    <property type="entry name" value="ADH_zinc_N_2"/>
    <property type="match status" value="1"/>
</dbReference>
<dbReference type="InterPro" id="IPR020843">
    <property type="entry name" value="ER"/>
</dbReference>
<evidence type="ECO:0000313" key="3">
    <source>
        <dbReference type="Proteomes" id="UP000191522"/>
    </source>
</evidence>
<proteinExistence type="predicted"/>
<protein>
    <recommendedName>
        <fullName evidence="1">Enoyl reductase (ER) domain-containing protein</fullName>
    </recommendedName>
</protein>
<evidence type="ECO:0000313" key="2">
    <source>
        <dbReference type="EMBL" id="OQD76611.1"/>
    </source>
</evidence>
<dbReference type="InterPro" id="IPR036291">
    <property type="entry name" value="NAD(P)-bd_dom_sf"/>
</dbReference>
<dbReference type="Gene3D" id="3.40.50.720">
    <property type="entry name" value="NAD(P)-binding Rossmann-like Domain"/>
    <property type="match status" value="1"/>
</dbReference>
<comment type="caution">
    <text evidence="2">The sequence shown here is derived from an EMBL/GenBank/DDBJ whole genome shotgun (WGS) entry which is preliminary data.</text>
</comment>
<dbReference type="InterPro" id="IPR011032">
    <property type="entry name" value="GroES-like_sf"/>
</dbReference>
<feature type="domain" description="Enoyl reductase (ER)" evidence="1">
    <location>
        <begin position="24"/>
        <end position="338"/>
    </location>
</feature>
<dbReference type="EMBL" id="MDYL01000004">
    <property type="protein sequence ID" value="OQD76611.1"/>
    <property type="molecule type" value="Genomic_DNA"/>
</dbReference>
<reference evidence="3" key="1">
    <citation type="journal article" date="2017" name="Nat. Microbiol.">
        <title>Global analysis of biosynthetic gene clusters reveals vast potential of secondary metabolite production in Penicillium species.</title>
        <authorList>
            <person name="Nielsen J.C."/>
            <person name="Grijseels S."/>
            <person name="Prigent S."/>
            <person name="Ji B."/>
            <person name="Dainat J."/>
            <person name="Nielsen K.F."/>
            <person name="Frisvad J.C."/>
            <person name="Workman M."/>
            <person name="Nielsen J."/>
        </authorList>
    </citation>
    <scope>NUCLEOTIDE SEQUENCE [LARGE SCALE GENOMIC DNA]</scope>
    <source>
        <strain evidence="3">IBT 11843</strain>
    </source>
</reference>
<dbReference type="InterPro" id="IPR050700">
    <property type="entry name" value="YIM1/Zinc_Alcohol_DH_Fams"/>
</dbReference>
<evidence type="ECO:0000259" key="1">
    <source>
        <dbReference type="SMART" id="SM00829"/>
    </source>
</evidence>
<dbReference type="PANTHER" id="PTHR11695:SF294">
    <property type="entry name" value="RETICULON-4-INTERACTING PROTEIN 1, MITOCHONDRIAL"/>
    <property type="match status" value="1"/>
</dbReference>
<dbReference type="OrthoDB" id="201656at2759"/>
<dbReference type="SUPFAM" id="SSF50129">
    <property type="entry name" value="GroES-like"/>
    <property type="match status" value="1"/>
</dbReference>
<organism evidence="2 3">
    <name type="scientific">Penicillium decumbens</name>
    <dbReference type="NCBI Taxonomy" id="69771"/>
    <lineage>
        <taxon>Eukaryota</taxon>
        <taxon>Fungi</taxon>
        <taxon>Dikarya</taxon>
        <taxon>Ascomycota</taxon>
        <taxon>Pezizomycotina</taxon>
        <taxon>Eurotiomycetes</taxon>
        <taxon>Eurotiomycetidae</taxon>
        <taxon>Eurotiales</taxon>
        <taxon>Aspergillaceae</taxon>
        <taxon>Penicillium</taxon>
    </lineage>
</organism>
<accession>A0A1V6PHY7</accession>
<dbReference type="GO" id="GO:0005739">
    <property type="term" value="C:mitochondrion"/>
    <property type="evidence" value="ECO:0007669"/>
    <property type="project" value="TreeGrafter"/>
</dbReference>
<name>A0A1V6PHY7_PENDC</name>
<dbReference type="Pfam" id="PF08240">
    <property type="entry name" value="ADH_N"/>
    <property type="match status" value="1"/>
</dbReference>
<dbReference type="Gene3D" id="3.90.180.10">
    <property type="entry name" value="Medium-chain alcohol dehydrogenases, catalytic domain"/>
    <property type="match status" value="1"/>
</dbReference>
<keyword evidence="3" id="KW-1185">Reference proteome</keyword>
<dbReference type="AlphaFoldDB" id="A0A1V6PHY7"/>
<dbReference type="SMART" id="SM00829">
    <property type="entry name" value="PKS_ER"/>
    <property type="match status" value="1"/>
</dbReference>
<dbReference type="PANTHER" id="PTHR11695">
    <property type="entry name" value="ALCOHOL DEHYDROGENASE RELATED"/>
    <property type="match status" value="1"/>
</dbReference>
<gene>
    <name evidence="2" type="ORF">PENDEC_c004G02322</name>
</gene>
<dbReference type="GO" id="GO:0016491">
    <property type="term" value="F:oxidoreductase activity"/>
    <property type="evidence" value="ECO:0007669"/>
    <property type="project" value="InterPro"/>
</dbReference>
<sequence>MPPLDSASFHPEVMRAWLYSSTSGDLEKNLHLDASARAPPAPQGNEVLVRVLSAALNPVDYKFPEIGLPARMVIGMPASPGLDFCGHVVATGPLAQHFKEGQLVYGCPTRLGQFGSLGEYLNISADNIAVVPDGVAVDHAAAVPVAGLTAYQSLEGHVKAGENVFINGGSGGCGVFAIQIAKQRGCRVTTTCSTRNMELCLRLGADEVIDYTAEADIVAKLRQRKVVFDCIVDHIGLPSTLYYQCHHFLKENGVFVQVGASSLTTFIGRIGWPSFLGGGQRKYKIVMVKNNQRQLVQLGEWLQDGTIQIQLDSVYEFHDAKKAFEKLRSGRARGKIVVHVSDPHDQSMESFGIGL</sequence>
<dbReference type="OMA" id="SGGCGIF"/>
<dbReference type="SUPFAM" id="SSF51735">
    <property type="entry name" value="NAD(P)-binding Rossmann-fold domains"/>
    <property type="match status" value="1"/>
</dbReference>
<dbReference type="CDD" id="cd08267">
    <property type="entry name" value="MDR1"/>
    <property type="match status" value="1"/>
</dbReference>
<dbReference type="STRING" id="69771.A0A1V6PHY7"/>
<dbReference type="InterPro" id="IPR013154">
    <property type="entry name" value="ADH-like_N"/>
</dbReference>